<reference evidence="1 2" key="1">
    <citation type="submission" date="2018-11" db="EMBL/GenBank/DDBJ databases">
        <title>Species Designations Belie Phenotypic and Genotypic Heterogeneity in Oral Streptococci.</title>
        <authorList>
            <person name="Velsko I."/>
        </authorList>
    </citation>
    <scope>NUCLEOTIDE SEQUENCE [LARGE SCALE GENOMIC DNA]</scope>
    <source>
        <strain evidence="1 2">BCA16</strain>
    </source>
</reference>
<evidence type="ECO:0000313" key="2">
    <source>
        <dbReference type="Proteomes" id="UP000272928"/>
    </source>
</evidence>
<name>A0A3R9HX53_STRMT</name>
<gene>
    <name evidence="1" type="ORF">D8856_09735</name>
</gene>
<dbReference type="AlphaFoldDB" id="A0A3R9HX53"/>
<dbReference type="Proteomes" id="UP000272928">
    <property type="component" value="Unassembled WGS sequence"/>
</dbReference>
<evidence type="ECO:0000313" key="1">
    <source>
        <dbReference type="EMBL" id="RSI74989.1"/>
    </source>
</evidence>
<organism evidence="1 2">
    <name type="scientific">Streptococcus mitis</name>
    <dbReference type="NCBI Taxonomy" id="28037"/>
    <lineage>
        <taxon>Bacteria</taxon>
        <taxon>Bacillati</taxon>
        <taxon>Bacillota</taxon>
        <taxon>Bacilli</taxon>
        <taxon>Lactobacillales</taxon>
        <taxon>Streptococcaceae</taxon>
        <taxon>Streptococcus</taxon>
        <taxon>Streptococcus mitis group</taxon>
    </lineage>
</organism>
<accession>A0A3R9HX53</accession>
<proteinExistence type="predicted"/>
<dbReference type="EMBL" id="RJNQ01000029">
    <property type="protein sequence ID" value="RSI74989.1"/>
    <property type="molecule type" value="Genomic_DNA"/>
</dbReference>
<protein>
    <submittedName>
        <fullName evidence="1">Uncharacterized protein</fullName>
    </submittedName>
</protein>
<comment type="caution">
    <text evidence="1">The sequence shown here is derived from an EMBL/GenBank/DDBJ whole genome shotgun (WGS) entry which is preliminary data.</text>
</comment>
<sequence length="64" mass="7096">MSGIYPSTELSQTRVFSPTVLEGIRIASVKTISFWRGVDVPESIQFETSRITQTTDTKVTTIST</sequence>